<dbReference type="KEGG" id="nas:GCU68_13515"/>
<evidence type="ECO:0000313" key="3">
    <source>
        <dbReference type="Proteomes" id="UP000326170"/>
    </source>
</evidence>
<dbReference type="Proteomes" id="UP000326170">
    <property type="component" value="Chromosome"/>
</dbReference>
<keyword evidence="1" id="KW-1133">Transmembrane helix</keyword>
<dbReference type="AlphaFoldDB" id="A0A5P9P6B1"/>
<keyword evidence="1" id="KW-0812">Transmembrane</keyword>
<feature type="transmembrane region" description="Helical" evidence="1">
    <location>
        <begin position="40"/>
        <end position="62"/>
    </location>
</feature>
<reference evidence="2 3" key="1">
    <citation type="journal article" date="2007" name="Int. J. Syst. Evol. Microbiol.">
        <title>Natronorubrum sulfidifaciens sp. nov., an extremely haloalkaliphilic archaeon isolated from Aiding salt lake in Xin-Jiang, China.</title>
        <authorList>
            <person name="Cui H.L."/>
            <person name="Tohty D."/>
            <person name="Liu H.C."/>
            <person name="Liu S.J."/>
            <person name="Oren A."/>
            <person name="Zhou P.J."/>
        </authorList>
    </citation>
    <scope>NUCLEOTIDE SEQUENCE [LARGE SCALE GENOMIC DNA]</scope>
    <source>
        <strain evidence="2 3">7-3</strain>
    </source>
</reference>
<evidence type="ECO:0000313" key="2">
    <source>
        <dbReference type="EMBL" id="QFU83487.1"/>
    </source>
</evidence>
<dbReference type="OrthoDB" id="206202at2157"/>
<proteinExistence type="predicted"/>
<feature type="transmembrane region" description="Helical" evidence="1">
    <location>
        <begin position="104"/>
        <end position="130"/>
    </location>
</feature>
<keyword evidence="3" id="KW-1185">Reference proteome</keyword>
<gene>
    <name evidence="2" type="ORF">GCU68_13515</name>
</gene>
<sequence length="202" mass="20412">MWPLDLYSVVCSTTLESFVPLFVTGLDLETYQSLSSLERVGVQFAAMLVVASVVLGLGQGYGLRTVTKSRRSPVISLCIGLPTLLVLSGVTATGYLIVGTSLGTFFGIVLVITGLTLLPILTALGLVAIGHAVAARFGADQVWIGVITGSVVAGLAGLSLVATAAVAVLAGALGVGAGVRVLFGSAGTTSPDERTVPPANKV</sequence>
<evidence type="ECO:0000256" key="1">
    <source>
        <dbReference type="SAM" id="Phobius"/>
    </source>
</evidence>
<keyword evidence="1" id="KW-0472">Membrane</keyword>
<feature type="transmembrane region" description="Helical" evidence="1">
    <location>
        <begin position="142"/>
        <end position="175"/>
    </location>
</feature>
<accession>A0A5P9P6B1</accession>
<protein>
    <submittedName>
        <fullName evidence="2">Uncharacterized protein</fullName>
    </submittedName>
</protein>
<feature type="transmembrane region" description="Helical" evidence="1">
    <location>
        <begin position="74"/>
        <end position="98"/>
    </location>
</feature>
<dbReference type="GeneID" id="42302080"/>
<organism evidence="2 3">
    <name type="scientific">Natronorubrum aibiense</name>
    <dbReference type="NCBI Taxonomy" id="348826"/>
    <lineage>
        <taxon>Archaea</taxon>
        <taxon>Methanobacteriati</taxon>
        <taxon>Methanobacteriota</taxon>
        <taxon>Stenosarchaea group</taxon>
        <taxon>Halobacteria</taxon>
        <taxon>Halobacteriales</taxon>
        <taxon>Natrialbaceae</taxon>
        <taxon>Natronorubrum</taxon>
    </lineage>
</organism>
<name>A0A5P9P6B1_9EURY</name>
<dbReference type="RefSeq" id="WP_152942434.1">
    <property type="nucleotide sequence ID" value="NZ_CP045488.1"/>
</dbReference>
<dbReference type="EMBL" id="CP045488">
    <property type="protein sequence ID" value="QFU83487.1"/>
    <property type="molecule type" value="Genomic_DNA"/>
</dbReference>